<dbReference type="RefSeq" id="WP_142702378.1">
    <property type="nucleotide sequence ID" value="NZ_VIRS01000001.1"/>
</dbReference>
<evidence type="ECO:0000259" key="1">
    <source>
        <dbReference type="Pfam" id="PF19998"/>
    </source>
</evidence>
<dbReference type="InParanoid" id="A0A545AZJ1"/>
<dbReference type="Proteomes" id="UP000317982">
    <property type="component" value="Unassembled WGS sequence"/>
</dbReference>
<protein>
    <recommendedName>
        <fullName evidence="1">FtsH ternary system domain-containing protein</fullName>
    </recommendedName>
</protein>
<name>A0A545AZJ1_9ACTN</name>
<dbReference type="Pfam" id="PF19998">
    <property type="entry name" value="fvmX1"/>
    <property type="match status" value="1"/>
</dbReference>
<evidence type="ECO:0000313" key="3">
    <source>
        <dbReference type="Proteomes" id="UP000317982"/>
    </source>
</evidence>
<keyword evidence="3" id="KW-1185">Reference proteome</keyword>
<accession>A0A545AZJ1</accession>
<reference evidence="2 3" key="1">
    <citation type="submission" date="2019-07" db="EMBL/GenBank/DDBJ databases">
        <title>Cryptosporangium phraense sp. nov., isolated from plant litter.</title>
        <authorList>
            <person name="Suriyachadkun C."/>
        </authorList>
    </citation>
    <scope>NUCLEOTIDE SEQUENCE [LARGE SCALE GENOMIC DNA]</scope>
    <source>
        <strain evidence="2 3">A-T 5661</strain>
    </source>
</reference>
<organism evidence="2 3">
    <name type="scientific">Cryptosporangium phraense</name>
    <dbReference type="NCBI Taxonomy" id="2593070"/>
    <lineage>
        <taxon>Bacteria</taxon>
        <taxon>Bacillati</taxon>
        <taxon>Actinomycetota</taxon>
        <taxon>Actinomycetes</taxon>
        <taxon>Cryptosporangiales</taxon>
        <taxon>Cryptosporangiaceae</taxon>
        <taxon>Cryptosporangium</taxon>
    </lineage>
</organism>
<comment type="caution">
    <text evidence="2">The sequence shown here is derived from an EMBL/GenBank/DDBJ whole genome shotgun (WGS) entry which is preliminary data.</text>
</comment>
<dbReference type="InterPro" id="IPR045480">
    <property type="entry name" value="fvmX1"/>
</dbReference>
<sequence length="318" mass="34089">MTVDATPPPAARSPRAVRLPWGERSAEQSVHAVLRWAVDRTGSLPVGPLTGTRRLGEPSASLQTSLRELAQQHAARLGAGVPPFGDDGSIGSETLLLAAALAGRGQPVLAERLAGTVTPFVGWADAVARHGLLDAVLAGGRGPAARGQQSRVPDPLIDLLRDGSGLTAVLDRPSLRRLGSEATGREAQLAVDLLGRPRGPAVLVNAWSRWSADPEVLRWREELLTRFALSHADAVLDVYTAARARHGGDWTARLGWAATELGSGNADPLALATVRYWAPLASIDRRSPQALRSRRLLRDHRYALTLVHRFRLTRAVQS</sequence>
<dbReference type="EMBL" id="VIRS01000001">
    <property type="protein sequence ID" value="TQS46760.1"/>
    <property type="molecule type" value="Genomic_DNA"/>
</dbReference>
<evidence type="ECO:0000313" key="2">
    <source>
        <dbReference type="EMBL" id="TQS46760.1"/>
    </source>
</evidence>
<proteinExistence type="predicted"/>
<dbReference type="AlphaFoldDB" id="A0A545AZJ1"/>
<gene>
    <name evidence="2" type="ORF">FL583_00315</name>
</gene>
<feature type="domain" description="FtsH ternary system" evidence="1">
    <location>
        <begin position="45"/>
        <end position="315"/>
    </location>
</feature>
<dbReference type="OrthoDB" id="5197946at2"/>